<feature type="domain" description="Ferritin-like diiron" evidence="2">
    <location>
        <begin position="1"/>
        <end position="71"/>
    </location>
</feature>
<dbReference type="InterPro" id="IPR009040">
    <property type="entry name" value="Ferritin-like_diiron"/>
</dbReference>
<dbReference type="EMBL" id="CVRR01000012">
    <property type="protein sequence ID" value="CRL36534.1"/>
    <property type="molecule type" value="Genomic_DNA"/>
</dbReference>
<dbReference type="PANTHER" id="PTHR43865:SF1">
    <property type="entry name" value="RUBRERYTHRIN-RELATED"/>
    <property type="match status" value="1"/>
</dbReference>
<reference evidence="3" key="1">
    <citation type="submission" date="2015-05" db="EMBL/GenBank/DDBJ databases">
        <authorList>
            <person name="Wang D.B."/>
            <person name="Wang M."/>
        </authorList>
    </citation>
    <scope>NUCLEOTIDE SEQUENCE [LARGE SCALE GENOMIC DNA]</scope>
    <source>
        <strain evidence="3">M72</strain>
    </source>
</reference>
<evidence type="ECO:0000313" key="5">
    <source>
        <dbReference type="Proteomes" id="UP000049979"/>
    </source>
</evidence>
<dbReference type="PANTHER" id="PTHR43865">
    <property type="entry name" value="RUBRERYTHRIN-RELATED"/>
    <property type="match status" value="1"/>
</dbReference>
<gene>
    <name evidence="4" type="primary">rbr1</name>
    <name evidence="4" type="ORF">ERS852420_01800</name>
    <name evidence="3" type="ORF">M72_26521</name>
</gene>
<reference evidence="5" key="2">
    <citation type="submission" date="2015-05" db="EMBL/GenBank/DDBJ databases">
        <authorList>
            <consortium name="Pathogen Informatics"/>
        </authorList>
    </citation>
    <scope>NUCLEOTIDE SEQUENCE [LARGE SCALE GENOMIC DNA]</scope>
    <source>
        <strain evidence="4 6">2789STDY5608863</strain>
        <strain evidence="5">M72</strain>
    </source>
</reference>
<dbReference type="Proteomes" id="UP000049979">
    <property type="component" value="Unassembled WGS sequence"/>
</dbReference>
<proteinExistence type="predicted"/>
<accession>A0A0M6WL91</accession>
<name>A0A0M6WL91_9FIRM</name>
<comment type="cofactor">
    <cofactor evidence="1">
        <name>Fe(3+)</name>
        <dbReference type="ChEBI" id="CHEBI:29034"/>
    </cofactor>
</comment>
<evidence type="ECO:0000313" key="3">
    <source>
        <dbReference type="EMBL" id="CRL36534.1"/>
    </source>
</evidence>
<dbReference type="GO" id="GO:0046872">
    <property type="term" value="F:metal ion binding"/>
    <property type="evidence" value="ECO:0007669"/>
    <property type="project" value="InterPro"/>
</dbReference>
<dbReference type="AlphaFoldDB" id="A0A0M6WL91"/>
<evidence type="ECO:0000313" key="6">
    <source>
        <dbReference type="Proteomes" id="UP000095495"/>
    </source>
</evidence>
<sequence length="71" mass="8100">MSALFLKTADNEKEHAKMWFKELAGIGDTKENLAAAAEGENYEWTDMYDGFAKTAEEEVYAYCNLHGLWKC</sequence>
<keyword evidence="4" id="KW-0575">Peroxidase</keyword>
<dbReference type="EMBL" id="CYXV01000007">
    <property type="protein sequence ID" value="CUM96175.1"/>
    <property type="molecule type" value="Genomic_DNA"/>
</dbReference>
<keyword evidence="5" id="KW-1185">Reference proteome</keyword>
<dbReference type="Proteomes" id="UP000095495">
    <property type="component" value="Unassembled WGS sequence"/>
</dbReference>
<dbReference type="Gene3D" id="1.20.1260.10">
    <property type="match status" value="1"/>
</dbReference>
<dbReference type="InterPro" id="IPR009078">
    <property type="entry name" value="Ferritin-like_SF"/>
</dbReference>
<dbReference type="InterPro" id="IPR003251">
    <property type="entry name" value="Rr_diiron-bd_dom"/>
</dbReference>
<dbReference type="GO" id="GO:0016692">
    <property type="term" value="F:NADH peroxidase activity"/>
    <property type="evidence" value="ECO:0007669"/>
    <property type="project" value="UniProtKB-EC"/>
</dbReference>
<dbReference type="PROSITE" id="PS50905">
    <property type="entry name" value="FERRITIN_LIKE"/>
    <property type="match status" value="1"/>
</dbReference>
<dbReference type="SUPFAM" id="SSF47240">
    <property type="entry name" value="Ferritin-like"/>
    <property type="match status" value="1"/>
</dbReference>
<dbReference type="STRING" id="301302.ERS852420_01800"/>
<evidence type="ECO:0000259" key="2">
    <source>
        <dbReference type="PROSITE" id="PS50905"/>
    </source>
</evidence>
<keyword evidence="4" id="KW-0560">Oxidoreductase</keyword>
<organism evidence="3 5">
    <name type="scientific">Roseburia faecis</name>
    <dbReference type="NCBI Taxonomy" id="301302"/>
    <lineage>
        <taxon>Bacteria</taxon>
        <taxon>Bacillati</taxon>
        <taxon>Bacillota</taxon>
        <taxon>Clostridia</taxon>
        <taxon>Lachnospirales</taxon>
        <taxon>Lachnospiraceae</taxon>
        <taxon>Roseburia</taxon>
    </lineage>
</organism>
<evidence type="ECO:0000256" key="1">
    <source>
        <dbReference type="ARBA" id="ARBA00001965"/>
    </source>
</evidence>
<dbReference type="InterPro" id="IPR052364">
    <property type="entry name" value="Rubrerythrin"/>
</dbReference>
<protein>
    <submittedName>
        <fullName evidence="4">NADH peroxidase</fullName>
        <ecNumber evidence="4">1.11.1.1</ecNumber>
    </submittedName>
</protein>
<dbReference type="Pfam" id="PF02915">
    <property type="entry name" value="Rubrerythrin"/>
    <property type="match status" value="1"/>
</dbReference>
<dbReference type="InterPro" id="IPR012347">
    <property type="entry name" value="Ferritin-like"/>
</dbReference>
<evidence type="ECO:0000313" key="4">
    <source>
        <dbReference type="EMBL" id="CUM96175.1"/>
    </source>
</evidence>
<dbReference type="EC" id="1.11.1.1" evidence="4"/>